<dbReference type="GO" id="GO:0016020">
    <property type="term" value="C:membrane"/>
    <property type="evidence" value="ECO:0007669"/>
    <property type="project" value="UniProtKB-SubCell"/>
</dbReference>
<dbReference type="AlphaFoldDB" id="A0A2R6W796"/>
<comment type="similarity">
    <text evidence="2">Belongs to the plant DMP1 protein family.</text>
</comment>
<keyword evidence="4 7" id="KW-1133">Transmembrane helix</keyword>
<protein>
    <submittedName>
        <fullName evidence="8">Uncharacterized protein</fullName>
    </submittedName>
</protein>
<keyword evidence="3 7" id="KW-0812">Transmembrane</keyword>
<dbReference type="GO" id="GO:0010256">
    <property type="term" value="P:endomembrane system organization"/>
    <property type="evidence" value="ECO:0000318"/>
    <property type="project" value="GO_Central"/>
</dbReference>
<evidence type="ECO:0000256" key="4">
    <source>
        <dbReference type="ARBA" id="ARBA00022989"/>
    </source>
</evidence>
<feature type="region of interest" description="Disordered" evidence="6">
    <location>
        <begin position="1"/>
        <end position="47"/>
    </location>
</feature>
<evidence type="ECO:0000256" key="6">
    <source>
        <dbReference type="SAM" id="MobiDB-lite"/>
    </source>
</evidence>
<feature type="transmembrane region" description="Helical" evidence="7">
    <location>
        <begin position="171"/>
        <end position="191"/>
    </location>
</feature>
<keyword evidence="5 7" id="KW-0472">Membrane</keyword>
<sequence length="257" mass="26762">METRPPAPMGRTRTQDHREIAAAIENSDSDSGKPENMTSSGAALTDPLVAGTDNPTVQVSPWAAFINGITSGASNLAGLLPTGTFLAFTTVAPIVTNNGTCDPPQYLWLTVGTTAFFAAYCFFSCFTDSFQAPDGKVYFGVVTLGGLWTPQLPAALQPADQATYKLRFSDFVYALLSLAVFGACALMTPNVRSCLFPDLSSPVVMTVPIVVSFFVSLVFSVFPSSRHGIGFPVTPVSATATATGSTGSSGSSGSKAD</sequence>
<dbReference type="PANTHER" id="PTHR31621:SF37">
    <property type="entry name" value="OS01G0882400 PROTEIN"/>
    <property type="match status" value="1"/>
</dbReference>
<feature type="transmembrane region" description="Helical" evidence="7">
    <location>
        <begin position="106"/>
        <end position="126"/>
    </location>
</feature>
<organism evidence="8 9">
    <name type="scientific">Marchantia polymorpha</name>
    <name type="common">Common liverwort</name>
    <name type="synonym">Marchantia aquatica</name>
    <dbReference type="NCBI Taxonomy" id="3197"/>
    <lineage>
        <taxon>Eukaryota</taxon>
        <taxon>Viridiplantae</taxon>
        <taxon>Streptophyta</taxon>
        <taxon>Embryophyta</taxon>
        <taxon>Marchantiophyta</taxon>
        <taxon>Marchantiopsida</taxon>
        <taxon>Marchantiidae</taxon>
        <taxon>Marchantiales</taxon>
        <taxon>Marchantiaceae</taxon>
        <taxon>Marchantia</taxon>
    </lineage>
</organism>
<evidence type="ECO:0000256" key="2">
    <source>
        <dbReference type="ARBA" id="ARBA00008707"/>
    </source>
</evidence>
<dbReference type="GO" id="GO:0005737">
    <property type="term" value="C:cytoplasm"/>
    <property type="evidence" value="ECO:0007669"/>
    <property type="project" value="UniProtKB-ARBA"/>
</dbReference>
<accession>A0A2R6W796</accession>
<evidence type="ECO:0000256" key="3">
    <source>
        <dbReference type="ARBA" id="ARBA00022692"/>
    </source>
</evidence>
<evidence type="ECO:0000313" key="9">
    <source>
        <dbReference type="Proteomes" id="UP000244005"/>
    </source>
</evidence>
<feature type="transmembrane region" description="Helical" evidence="7">
    <location>
        <begin position="203"/>
        <end position="222"/>
    </location>
</feature>
<dbReference type="Pfam" id="PF05078">
    <property type="entry name" value="DUF679"/>
    <property type="match status" value="1"/>
</dbReference>
<dbReference type="EMBL" id="KZ772807">
    <property type="protein sequence ID" value="PTQ29726.1"/>
    <property type="molecule type" value="Genomic_DNA"/>
</dbReference>
<dbReference type="InterPro" id="IPR007770">
    <property type="entry name" value="DMP"/>
</dbReference>
<evidence type="ECO:0000256" key="5">
    <source>
        <dbReference type="ARBA" id="ARBA00023136"/>
    </source>
</evidence>
<evidence type="ECO:0000256" key="1">
    <source>
        <dbReference type="ARBA" id="ARBA00004141"/>
    </source>
</evidence>
<gene>
    <name evidence="8" type="ORF">MARPO_0135s0012</name>
</gene>
<name>A0A2R6W796_MARPO</name>
<dbReference type="OMA" id="PENMTSS"/>
<keyword evidence="9" id="KW-1185">Reference proteome</keyword>
<dbReference type="Proteomes" id="UP000244005">
    <property type="component" value="Unassembled WGS sequence"/>
</dbReference>
<proteinExistence type="inferred from homology"/>
<comment type="subcellular location">
    <subcellularLocation>
        <location evidence="1">Membrane</location>
        <topology evidence="1">Multi-pass membrane protein</topology>
    </subcellularLocation>
</comment>
<reference evidence="9" key="1">
    <citation type="journal article" date="2017" name="Cell">
        <title>Insights into land plant evolution garnered from the Marchantia polymorpha genome.</title>
        <authorList>
            <person name="Bowman J.L."/>
            <person name="Kohchi T."/>
            <person name="Yamato K.T."/>
            <person name="Jenkins J."/>
            <person name="Shu S."/>
            <person name="Ishizaki K."/>
            <person name="Yamaoka S."/>
            <person name="Nishihama R."/>
            <person name="Nakamura Y."/>
            <person name="Berger F."/>
            <person name="Adam C."/>
            <person name="Aki S.S."/>
            <person name="Althoff F."/>
            <person name="Araki T."/>
            <person name="Arteaga-Vazquez M.A."/>
            <person name="Balasubrmanian S."/>
            <person name="Barry K."/>
            <person name="Bauer D."/>
            <person name="Boehm C.R."/>
            <person name="Briginshaw L."/>
            <person name="Caballero-Perez J."/>
            <person name="Catarino B."/>
            <person name="Chen F."/>
            <person name="Chiyoda S."/>
            <person name="Chovatia M."/>
            <person name="Davies K.M."/>
            <person name="Delmans M."/>
            <person name="Demura T."/>
            <person name="Dierschke T."/>
            <person name="Dolan L."/>
            <person name="Dorantes-Acosta A.E."/>
            <person name="Eklund D.M."/>
            <person name="Florent S.N."/>
            <person name="Flores-Sandoval E."/>
            <person name="Fujiyama A."/>
            <person name="Fukuzawa H."/>
            <person name="Galik B."/>
            <person name="Grimanelli D."/>
            <person name="Grimwood J."/>
            <person name="Grossniklaus U."/>
            <person name="Hamada T."/>
            <person name="Haseloff J."/>
            <person name="Hetherington A.J."/>
            <person name="Higo A."/>
            <person name="Hirakawa Y."/>
            <person name="Hundley H.N."/>
            <person name="Ikeda Y."/>
            <person name="Inoue K."/>
            <person name="Inoue S.I."/>
            <person name="Ishida S."/>
            <person name="Jia Q."/>
            <person name="Kakita M."/>
            <person name="Kanazawa T."/>
            <person name="Kawai Y."/>
            <person name="Kawashima T."/>
            <person name="Kennedy M."/>
            <person name="Kinose K."/>
            <person name="Kinoshita T."/>
            <person name="Kohara Y."/>
            <person name="Koide E."/>
            <person name="Komatsu K."/>
            <person name="Kopischke S."/>
            <person name="Kubo M."/>
            <person name="Kyozuka J."/>
            <person name="Lagercrantz U."/>
            <person name="Lin S.S."/>
            <person name="Lindquist E."/>
            <person name="Lipzen A.M."/>
            <person name="Lu C.W."/>
            <person name="De Luna E."/>
            <person name="Martienssen R.A."/>
            <person name="Minamino N."/>
            <person name="Mizutani M."/>
            <person name="Mizutani M."/>
            <person name="Mochizuki N."/>
            <person name="Monte I."/>
            <person name="Mosher R."/>
            <person name="Nagasaki H."/>
            <person name="Nakagami H."/>
            <person name="Naramoto S."/>
            <person name="Nishitani K."/>
            <person name="Ohtani M."/>
            <person name="Okamoto T."/>
            <person name="Okumura M."/>
            <person name="Phillips J."/>
            <person name="Pollak B."/>
            <person name="Reinders A."/>
            <person name="Rovekamp M."/>
            <person name="Sano R."/>
            <person name="Sawa S."/>
            <person name="Schmid M.W."/>
            <person name="Shirakawa M."/>
            <person name="Solano R."/>
            <person name="Spunde A."/>
            <person name="Suetsugu N."/>
            <person name="Sugano S."/>
            <person name="Sugiyama A."/>
            <person name="Sun R."/>
            <person name="Suzuki Y."/>
            <person name="Takenaka M."/>
            <person name="Takezawa D."/>
            <person name="Tomogane H."/>
            <person name="Tsuzuki M."/>
            <person name="Ueda T."/>
            <person name="Umeda M."/>
            <person name="Ward J.M."/>
            <person name="Watanabe Y."/>
            <person name="Yazaki K."/>
            <person name="Yokoyama R."/>
            <person name="Yoshitake Y."/>
            <person name="Yotsui I."/>
            <person name="Zachgo S."/>
            <person name="Schmutz J."/>
        </authorList>
    </citation>
    <scope>NUCLEOTIDE SEQUENCE [LARGE SCALE GENOMIC DNA]</scope>
    <source>
        <strain evidence="9">Tak-1</strain>
    </source>
</reference>
<dbReference type="OrthoDB" id="525686at2759"/>
<evidence type="ECO:0000256" key="7">
    <source>
        <dbReference type="SAM" id="Phobius"/>
    </source>
</evidence>
<evidence type="ECO:0000313" key="8">
    <source>
        <dbReference type="EMBL" id="PTQ29726.1"/>
    </source>
</evidence>
<dbReference type="PANTHER" id="PTHR31621">
    <property type="entry name" value="PROTEIN DMP3"/>
    <property type="match status" value="1"/>
</dbReference>